<feature type="chain" id="PRO_5019181621" description="Malectin-like domain-containing protein" evidence="6">
    <location>
        <begin position="21"/>
        <end position="218"/>
    </location>
</feature>
<dbReference type="PANTHER" id="PTHR45631">
    <property type="entry name" value="OS07G0107800 PROTEIN-RELATED"/>
    <property type="match status" value="1"/>
</dbReference>
<evidence type="ECO:0000256" key="3">
    <source>
        <dbReference type="ARBA" id="ARBA00022729"/>
    </source>
</evidence>
<comment type="caution">
    <text evidence="8">The sequence shown here is derived from an EMBL/GenBank/DDBJ whole genome shotgun (WGS) entry which is preliminary data.</text>
</comment>
<evidence type="ECO:0000256" key="4">
    <source>
        <dbReference type="ARBA" id="ARBA00022989"/>
    </source>
</evidence>
<name>A0A445AIQ8_ARAHY</name>
<accession>A0A445AIQ8</accession>
<evidence type="ECO:0000256" key="5">
    <source>
        <dbReference type="ARBA" id="ARBA00023136"/>
    </source>
</evidence>
<dbReference type="PANTHER" id="PTHR45631:SF202">
    <property type="entry name" value="SENESCENCE-INDUCED RECEPTOR-LIKE SERINE_THREONINE-PROTEIN KINASE"/>
    <property type="match status" value="1"/>
</dbReference>
<dbReference type="EMBL" id="SDMP01000012">
    <property type="protein sequence ID" value="RYR26274.1"/>
    <property type="molecule type" value="Genomic_DNA"/>
</dbReference>
<dbReference type="STRING" id="3818.A0A445AIQ8"/>
<keyword evidence="9" id="KW-1185">Reference proteome</keyword>
<dbReference type="Pfam" id="PF12819">
    <property type="entry name" value="Malectin_like"/>
    <property type="match status" value="1"/>
</dbReference>
<protein>
    <recommendedName>
        <fullName evidence="7">Malectin-like domain-containing protein</fullName>
    </recommendedName>
</protein>
<evidence type="ECO:0000313" key="8">
    <source>
        <dbReference type="EMBL" id="RYR26274.1"/>
    </source>
</evidence>
<feature type="signal peptide" evidence="6">
    <location>
        <begin position="1"/>
        <end position="20"/>
    </location>
</feature>
<evidence type="ECO:0000313" key="9">
    <source>
        <dbReference type="Proteomes" id="UP000289738"/>
    </source>
</evidence>
<gene>
    <name evidence="8" type="ORF">Ahy_B02g060488</name>
</gene>
<reference evidence="8 9" key="1">
    <citation type="submission" date="2019-01" db="EMBL/GenBank/DDBJ databases">
        <title>Sequencing of cultivated peanut Arachis hypogaea provides insights into genome evolution and oil improvement.</title>
        <authorList>
            <person name="Chen X."/>
        </authorList>
    </citation>
    <scope>NUCLEOTIDE SEQUENCE [LARGE SCALE GENOMIC DNA]</scope>
    <source>
        <strain evidence="9">cv. Fuhuasheng</strain>
        <tissue evidence="8">Leaves</tissue>
    </source>
</reference>
<evidence type="ECO:0000256" key="1">
    <source>
        <dbReference type="ARBA" id="ARBA00004167"/>
    </source>
</evidence>
<evidence type="ECO:0000256" key="6">
    <source>
        <dbReference type="SAM" id="SignalP"/>
    </source>
</evidence>
<dbReference type="GO" id="GO:0016020">
    <property type="term" value="C:membrane"/>
    <property type="evidence" value="ECO:0007669"/>
    <property type="project" value="UniProtKB-SubCell"/>
</dbReference>
<comment type="subcellular location">
    <subcellularLocation>
        <location evidence="1">Membrane</location>
        <topology evidence="1">Single-pass membrane protein</topology>
    </subcellularLocation>
</comment>
<organism evidence="8 9">
    <name type="scientific">Arachis hypogaea</name>
    <name type="common">Peanut</name>
    <dbReference type="NCBI Taxonomy" id="3818"/>
    <lineage>
        <taxon>Eukaryota</taxon>
        <taxon>Viridiplantae</taxon>
        <taxon>Streptophyta</taxon>
        <taxon>Embryophyta</taxon>
        <taxon>Tracheophyta</taxon>
        <taxon>Spermatophyta</taxon>
        <taxon>Magnoliopsida</taxon>
        <taxon>eudicotyledons</taxon>
        <taxon>Gunneridae</taxon>
        <taxon>Pentapetalae</taxon>
        <taxon>rosids</taxon>
        <taxon>fabids</taxon>
        <taxon>Fabales</taxon>
        <taxon>Fabaceae</taxon>
        <taxon>Papilionoideae</taxon>
        <taxon>50 kb inversion clade</taxon>
        <taxon>dalbergioids sensu lato</taxon>
        <taxon>Dalbergieae</taxon>
        <taxon>Pterocarpus clade</taxon>
        <taxon>Arachis</taxon>
    </lineage>
</organism>
<feature type="domain" description="Malectin-like" evidence="7">
    <location>
        <begin position="30"/>
        <end position="206"/>
    </location>
</feature>
<keyword evidence="5" id="KW-0472">Membrane</keyword>
<sequence length="218" mass="24126">MLHSLFLLLGALSLLTLVIGQDQSAGFISIDCGLPENFSYTEKNTGINYISDANFIDSGVSKTLSPEDRITHQQQFSYLRSFPNGVRNCYKINMTSGVDYLIRASFLYGNYDGLNKLPQFELHVGPNVWETVKFTNSSISVNYEIIYSSSQDHIHLCLANTGTGTPFISVIELRTLPNDTYSISIQSVGSLARVLRLDLGSITNLTYRLVHSVGSLPT</sequence>
<dbReference type="InterPro" id="IPR024788">
    <property type="entry name" value="Malectin-like_Carb-bd_dom"/>
</dbReference>
<evidence type="ECO:0000259" key="7">
    <source>
        <dbReference type="Pfam" id="PF12819"/>
    </source>
</evidence>
<keyword evidence="4" id="KW-1133">Transmembrane helix</keyword>
<dbReference type="AlphaFoldDB" id="A0A445AIQ8"/>
<keyword evidence="2" id="KW-0812">Transmembrane</keyword>
<proteinExistence type="predicted"/>
<dbReference type="Proteomes" id="UP000289738">
    <property type="component" value="Chromosome B02"/>
</dbReference>
<evidence type="ECO:0000256" key="2">
    <source>
        <dbReference type="ARBA" id="ARBA00022692"/>
    </source>
</evidence>
<keyword evidence="3 6" id="KW-0732">Signal</keyword>